<evidence type="ECO:0000256" key="2">
    <source>
        <dbReference type="SAM" id="SignalP"/>
    </source>
</evidence>
<evidence type="ECO:0000313" key="4">
    <source>
        <dbReference type="Proteomes" id="UP000051913"/>
    </source>
</evidence>
<comment type="caution">
    <text evidence="3">The sequence shown here is derived from an EMBL/GenBank/DDBJ whole genome shotgun (WGS) entry which is preliminary data.</text>
</comment>
<feature type="chain" id="PRO_5009797095" description="ABC transporter substrate-binding protein" evidence="2">
    <location>
        <begin position="24"/>
        <end position="323"/>
    </location>
</feature>
<accession>A0A0R3LL24</accession>
<evidence type="ECO:0008006" key="5">
    <source>
        <dbReference type="Google" id="ProtNLM"/>
    </source>
</evidence>
<dbReference type="Gene3D" id="3.40.190.150">
    <property type="entry name" value="Bordetella uptake gene, domain 1"/>
    <property type="match status" value="1"/>
</dbReference>
<dbReference type="RefSeq" id="WP_057848992.1">
    <property type="nucleotide sequence ID" value="NZ_LLXX01000026.1"/>
</dbReference>
<feature type="signal peptide" evidence="2">
    <location>
        <begin position="1"/>
        <end position="23"/>
    </location>
</feature>
<keyword evidence="4" id="KW-1185">Reference proteome</keyword>
<dbReference type="OrthoDB" id="8443386at2"/>
<dbReference type="PANTHER" id="PTHR42928">
    <property type="entry name" value="TRICARBOXYLATE-BINDING PROTEIN"/>
    <property type="match status" value="1"/>
</dbReference>
<dbReference type="PIRSF" id="PIRSF017082">
    <property type="entry name" value="YflP"/>
    <property type="match status" value="1"/>
</dbReference>
<proteinExistence type="inferred from homology"/>
<dbReference type="CDD" id="cd07012">
    <property type="entry name" value="PBP2_Bug_TTT"/>
    <property type="match status" value="1"/>
</dbReference>
<gene>
    <name evidence="3" type="ORF">CP49_17470</name>
</gene>
<dbReference type="Proteomes" id="UP000051913">
    <property type="component" value="Unassembled WGS sequence"/>
</dbReference>
<name>A0A0R3LL24_9BRAD</name>
<evidence type="ECO:0000313" key="3">
    <source>
        <dbReference type="EMBL" id="KRR12632.1"/>
    </source>
</evidence>
<dbReference type="STRING" id="1518501.CQ10_02325"/>
<dbReference type="Gene3D" id="3.40.190.10">
    <property type="entry name" value="Periplasmic binding protein-like II"/>
    <property type="match status" value="1"/>
</dbReference>
<dbReference type="InterPro" id="IPR042100">
    <property type="entry name" value="Bug_dom1"/>
</dbReference>
<organism evidence="3 4">
    <name type="scientific">Bradyrhizobium valentinum</name>
    <dbReference type="NCBI Taxonomy" id="1518501"/>
    <lineage>
        <taxon>Bacteria</taxon>
        <taxon>Pseudomonadati</taxon>
        <taxon>Pseudomonadota</taxon>
        <taxon>Alphaproteobacteria</taxon>
        <taxon>Hyphomicrobiales</taxon>
        <taxon>Nitrobacteraceae</taxon>
        <taxon>Bradyrhizobium</taxon>
    </lineage>
</organism>
<reference evidence="3 4" key="1">
    <citation type="submission" date="2014-03" db="EMBL/GenBank/DDBJ databases">
        <title>Bradyrhizobium valentinum sp. nov., isolated from effective nodules of Lupinus mariae-josephae, a lupine endemic of basic-lime soils in Eastern Spain.</title>
        <authorList>
            <person name="Duran D."/>
            <person name="Rey L."/>
            <person name="Navarro A."/>
            <person name="Busquets A."/>
            <person name="Imperial J."/>
            <person name="Ruiz-Argueso T."/>
        </authorList>
    </citation>
    <scope>NUCLEOTIDE SEQUENCE [LARGE SCALE GENOMIC DNA]</scope>
    <source>
        <strain evidence="3 4">LmjM3</strain>
    </source>
</reference>
<dbReference type="AlphaFoldDB" id="A0A0R3LL24"/>
<protein>
    <recommendedName>
        <fullName evidence="5">ABC transporter substrate-binding protein</fullName>
    </recommendedName>
</protein>
<keyword evidence="2" id="KW-0732">Signal</keyword>
<sequence>MAKRHVLSAILIASTAVITSAAAEEFPSRPITWVVPFAPGGITDTTSRIVAEEMSKTLGQSVVIDNRAGGGGAVGTEQVARAKPDGYTMIYGTQGTMAANVTLRKNLSYDPLTSFLPVHLVGESPNLFVAYHEAPYNSVPEFVAYAKQNPGKVTFSSSGVGTATHLVAELFKTVSGVEMQHVPYRGSAPALNDMIAGRVDVMFDYPVSVGPHVEAGKLKVLATTAPDRLRAFPNVPTMAELGMKEMTTQSWSSIMVPAGTPAPVVDRLAAAAHAALTSERVRTHFEKVGTRPMTLQKAEMIPFIEKEIVRWRDVIERAGLEKQ</sequence>
<comment type="similarity">
    <text evidence="1">Belongs to the UPF0065 (bug) family.</text>
</comment>
<dbReference type="EMBL" id="LLXX01000026">
    <property type="protein sequence ID" value="KRR12632.1"/>
    <property type="molecule type" value="Genomic_DNA"/>
</dbReference>
<dbReference type="Pfam" id="PF03401">
    <property type="entry name" value="TctC"/>
    <property type="match status" value="1"/>
</dbReference>
<dbReference type="SUPFAM" id="SSF53850">
    <property type="entry name" value="Periplasmic binding protein-like II"/>
    <property type="match status" value="1"/>
</dbReference>
<dbReference type="PANTHER" id="PTHR42928:SF5">
    <property type="entry name" value="BLR1237 PROTEIN"/>
    <property type="match status" value="1"/>
</dbReference>
<dbReference type="InterPro" id="IPR005064">
    <property type="entry name" value="BUG"/>
</dbReference>
<evidence type="ECO:0000256" key="1">
    <source>
        <dbReference type="ARBA" id="ARBA00006987"/>
    </source>
</evidence>